<evidence type="ECO:0000256" key="3">
    <source>
        <dbReference type="ARBA" id="ARBA00022833"/>
    </source>
</evidence>
<dbReference type="GO" id="GO:0061665">
    <property type="term" value="F:SUMO ligase activity"/>
    <property type="evidence" value="ECO:0007669"/>
    <property type="project" value="TreeGrafter"/>
</dbReference>
<dbReference type="Proteomes" id="UP000694405">
    <property type="component" value="Chromosome 20"/>
</dbReference>
<keyword evidence="3" id="KW-0862">Zinc</keyword>
<dbReference type="InterPro" id="IPR004181">
    <property type="entry name" value="Znf_MIZ"/>
</dbReference>
<evidence type="ECO:0000256" key="2">
    <source>
        <dbReference type="ARBA" id="ARBA00022771"/>
    </source>
</evidence>
<gene>
    <name evidence="4" type="primary">LOC101868780</name>
</gene>
<dbReference type="AlphaFoldDB" id="A0A8V5GNM8"/>
<organism evidence="4 5">
    <name type="scientific">Melopsittacus undulatus</name>
    <name type="common">Budgerigar</name>
    <name type="synonym">Psittacus undulatus</name>
    <dbReference type="NCBI Taxonomy" id="13146"/>
    <lineage>
        <taxon>Eukaryota</taxon>
        <taxon>Metazoa</taxon>
        <taxon>Chordata</taxon>
        <taxon>Craniata</taxon>
        <taxon>Vertebrata</taxon>
        <taxon>Euteleostomi</taxon>
        <taxon>Archelosauria</taxon>
        <taxon>Archosauria</taxon>
        <taxon>Dinosauria</taxon>
        <taxon>Saurischia</taxon>
        <taxon>Theropoda</taxon>
        <taxon>Coelurosauria</taxon>
        <taxon>Aves</taxon>
        <taxon>Neognathae</taxon>
        <taxon>Neoaves</taxon>
        <taxon>Telluraves</taxon>
        <taxon>Australaves</taxon>
        <taxon>Psittaciformes</taxon>
        <taxon>Psittaculidae</taxon>
        <taxon>Melopsittacus</taxon>
    </lineage>
</organism>
<accession>A0A8V5GNM8</accession>
<dbReference type="GO" id="GO:0008270">
    <property type="term" value="F:zinc ion binding"/>
    <property type="evidence" value="ECO:0007669"/>
    <property type="project" value="UniProtKB-KW"/>
</dbReference>
<dbReference type="GO" id="GO:0000785">
    <property type="term" value="C:chromatin"/>
    <property type="evidence" value="ECO:0007669"/>
    <property type="project" value="TreeGrafter"/>
</dbReference>
<proteinExistence type="predicted"/>
<evidence type="ECO:0000313" key="4">
    <source>
        <dbReference type="Ensembl" id="ENSMUNP00000029210.1"/>
    </source>
</evidence>
<protein>
    <submittedName>
        <fullName evidence="4">Uncharacterized protein</fullName>
    </submittedName>
</protein>
<dbReference type="Pfam" id="PF02891">
    <property type="entry name" value="zf-MIZ"/>
    <property type="match status" value="1"/>
</dbReference>
<reference evidence="4" key="1">
    <citation type="submission" date="2020-03" db="EMBL/GenBank/DDBJ databases">
        <title>Melopsittacus undulatus (budgerigar) genome, bMelUnd1, maternal haplotype with Z.</title>
        <authorList>
            <person name="Gedman G."/>
            <person name="Mountcastle J."/>
            <person name="Haase B."/>
            <person name="Formenti G."/>
            <person name="Wright T."/>
            <person name="Apodaca J."/>
            <person name="Pelan S."/>
            <person name="Chow W."/>
            <person name="Rhie A."/>
            <person name="Howe K."/>
            <person name="Fedrigo O."/>
            <person name="Jarvis E.D."/>
        </authorList>
    </citation>
    <scope>NUCLEOTIDE SEQUENCE [LARGE SCALE GENOMIC DNA]</scope>
</reference>
<dbReference type="GO" id="GO:0016925">
    <property type="term" value="P:protein sumoylation"/>
    <property type="evidence" value="ECO:0007669"/>
    <property type="project" value="TreeGrafter"/>
</dbReference>
<keyword evidence="5" id="KW-1185">Reference proteome</keyword>
<name>A0A8V5GNM8_MELUD</name>
<evidence type="ECO:0000313" key="5">
    <source>
        <dbReference type="Proteomes" id="UP000694405"/>
    </source>
</evidence>
<dbReference type="GO" id="GO:0003712">
    <property type="term" value="F:transcription coregulator activity"/>
    <property type="evidence" value="ECO:0007669"/>
    <property type="project" value="TreeGrafter"/>
</dbReference>
<reference evidence="4" key="3">
    <citation type="submission" date="2025-09" db="UniProtKB">
        <authorList>
            <consortium name="Ensembl"/>
        </authorList>
    </citation>
    <scope>IDENTIFICATION</scope>
</reference>
<keyword evidence="1" id="KW-0479">Metal-binding</keyword>
<dbReference type="InterPro" id="IPR013083">
    <property type="entry name" value="Znf_RING/FYVE/PHD"/>
</dbReference>
<dbReference type="PANTHER" id="PTHR10782">
    <property type="entry name" value="ZINC FINGER MIZ DOMAIN-CONTAINING PROTEIN"/>
    <property type="match status" value="1"/>
</dbReference>
<dbReference type="PROSITE" id="PS51044">
    <property type="entry name" value="ZF_SP_RING"/>
    <property type="match status" value="1"/>
</dbReference>
<evidence type="ECO:0000256" key="1">
    <source>
        <dbReference type="ARBA" id="ARBA00022723"/>
    </source>
</evidence>
<dbReference type="Gene3D" id="3.30.40.10">
    <property type="entry name" value="Zinc/RING finger domain, C3HC4 (zinc finger)"/>
    <property type="match status" value="1"/>
</dbReference>
<keyword evidence="2" id="KW-0863">Zinc-finger</keyword>
<dbReference type="Ensembl" id="ENSMUNT00000030822.1">
    <property type="protein sequence ID" value="ENSMUNP00000029210.1"/>
    <property type="gene ID" value="ENSMUNG00000011068.2"/>
</dbReference>
<sequence length="103" mass="11991">MGIGPGKRLRVPCRATTCSHLQCFDAALYLQMNEKKPTWTCPVCDQKAPYDDLIIDGLFMEILNSCTDCDEIQFMEDGSWCPMKLEKMRRHRRRHRQPRGSGR</sequence>
<dbReference type="PANTHER" id="PTHR10782:SF10">
    <property type="entry name" value="E3 SUMO-PROTEIN LIGASE PIAS3"/>
    <property type="match status" value="1"/>
</dbReference>
<reference evidence="4" key="2">
    <citation type="submission" date="2025-08" db="UniProtKB">
        <authorList>
            <consortium name="Ensembl"/>
        </authorList>
    </citation>
    <scope>IDENTIFICATION</scope>
</reference>
<dbReference type="GO" id="GO:0006357">
    <property type="term" value="P:regulation of transcription by RNA polymerase II"/>
    <property type="evidence" value="ECO:0007669"/>
    <property type="project" value="TreeGrafter"/>
</dbReference>